<sequence>MKIKKWVSTISALTIAASAFAGMAVTASATVSTPSVSEESDGIVVVTGIPAVLDTGCAIDDTTDYSSAEELLLGDWYVGSGRYGSVGLAKFDITDYIEEYGGAYVLAKVEAVVTAKYANTTGNMYIGCVNRLEDAWTTPITVNDLQELYGNNDLPSIDSVRLSSGYEAYELDVTEAFTDTDTDGVVTLGLYNTNNVRTFYVATNENTAQAGPSLKLTFVPRIETSFNINIKCGDDVKESVDMTGYVGVGYSYSPAAYVEHNGEYYKYSDLNDDGRVTPITGTYADDIPDITLQYDKVDDGMVYYAEAEEIGSSATIAENVNMSCGLYAAMGATNNSSGLSKLVTLPEGIYELSVAYVGNEGRGIYLRDTSLPNAANTIINLDLPTETTKVFTLTKETTLGIGGWTSSNNNGSNQSADFDYVIIRKTGDLPEPEVEPTATYTQIGDYTSETETDNVGSAFTFTVTPGSETIKTVSVKVNGVAADRTATTEISSGSAVFAVAVDAAADSVTSITAVINGEDVQASKTTSIE</sequence>
<reference evidence="2" key="2">
    <citation type="journal article" date="2021" name="PeerJ">
        <title>Extensive microbial diversity within the chicken gut microbiome revealed by metagenomics and culture.</title>
        <authorList>
            <person name="Gilroy R."/>
            <person name="Ravi A."/>
            <person name="Getino M."/>
            <person name="Pursley I."/>
            <person name="Horton D.L."/>
            <person name="Alikhan N.F."/>
            <person name="Baker D."/>
            <person name="Gharbi K."/>
            <person name="Hall N."/>
            <person name="Watson M."/>
            <person name="Adriaenssens E.M."/>
            <person name="Foster-Nyarko E."/>
            <person name="Jarju S."/>
            <person name="Secka A."/>
            <person name="Antonio M."/>
            <person name="Oren A."/>
            <person name="Chaudhuri R.R."/>
            <person name="La Ragione R."/>
            <person name="Hildebrand F."/>
            <person name="Pallen M.J."/>
        </authorList>
    </citation>
    <scope>NUCLEOTIDE SEQUENCE</scope>
    <source>
        <strain evidence="2">USAMLcec3-3695</strain>
    </source>
</reference>
<proteinExistence type="predicted"/>
<accession>A0A9D1SF30</accession>
<evidence type="ECO:0000313" key="2">
    <source>
        <dbReference type="EMBL" id="HIU57665.1"/>
    </source>
</evidence>
<dbReference type="EMBL" id="DVNB01000081">
    <property type="protein sequence ID" value="HIU57665.1"/>
    <property type="molecule type" value="Genomic_DNA"/>
</dbReference>
<keyword evidence="1" id="KW-0732">Signal</keyword>
<gene>
    <name evidence="2" type="ORF">IAA61_07635</name>
</gene>
<name>A0A9D1SF30_9FIRM</name>
<dbReference type="AlphaFoldDB" id="A0A9D1SF30"/>
<feature type="signal peptide" evidence="1">
    <location>
        <begin position="1"/>
        <end position="21"/>
    </location>
</feature>
<evidence type="ECO:0000313" key="3">
    <source>
        <dbReference type="Proteomes" id="UP000824109"/>
    </source>
</evidence>
<dbReference type="Proteomes" id="UP000824109">
    <property type="component" value="Unassembled WGS sequence"/>
</dbReference>
<organism evidence="2 3">
    <name type="scientific">Candidatus Ornithomonoglobus merdipullorum</name>
    <dbReference type="NCBI Taxonomy" id="2840895"/>
    <lineage>
        <taxon>Bacteria</taxon>
        <taxon>Bacillati</taxon>
        <taxon>Bacillota</taxon>
        <taxon>Clostridia</taxon>
        <taxon>Candidatus Ornithomonoglobus</taxon>
    </lineage>
</organism>
<protein>
    <submittedName>
        <fullName evidence="2">Uncharacterized protein</fullName>
    </submittedName>
</protein>
<evidence type="ECO:0000256" key="1">
    <source>
        <dbReference type="SAM" id="SignalP"/>
    </source>
</evidence>
<reference evidence="2" key="1">
    <citation type="submission" date="2020-10" db="EMBL/GenBank/DDBJ databases">
        <authorList>
            <person name="Gilroy R."/>
        </authorList>
    </citation>
    <scope>NUCLEOTIDE SEQUENCE</scope>
    <source>
        <strain evidence="2">USAMLcec3-3695</strain>
    </source>
</reference>
<comment type="caution">
    <text evidence="2">The sequence shown here is derived from an EMBL/GenBank/DDBJ whole genome shotgun (WGS) entry which is preliminary data.</text>
</comment>
<feature type="chain" id="PRO_5039499718" evidence="1">
    <location>
        <begin position="22"/>
        <end position="529"/>
    </location>
</feature>